<organism evidence="2 3">
    <name type="scientific">Leptospira wolffii</name>
    <dbReference type="NCBI Taxonomy" id="409998"/>
    <lineage>
        <taxon>Bacteria</taxon>
        <taxon>Pseudomonadati</taxon>
        <taxon>Spirochaetota</taxon>
        <taxon>Spirochaetia</taxon>
        <taxon>Leptospirales</taxon>
        <taxon>Leptospiraceae</taxon>
        <taxon>Leptospira</taxon>
    </lineage>
</organism>
<reference evidence="2 3" key="1">
    <citation type="submission" date="2024-09" db="EMBL/GenBank/DDBJ databases">
        <title>Taxonomic and Genotyping Characterization of Leptospira Strains isolated from Multiple Sources in Colombia highlights the importance of intermediate species.</title>
        <authorList>
            <person name="Torres Higuera L."/>
            <person name="Rojas Tapias D."/>
            <person name="Jimenez Velasquez S."/>
            <person name="Renjifo Ibanez C."/>
        </authorList>
    </citation>
    <scope>NUCLEOTIDE SEQUENCE [LARGE SCALE GENOMIC DNA]</scope>
    <source>
        <strain evidence="2 3">Lep080</strain>
    </source>
</reference>
<dbReference type="Pfam" id="PF13730">
    <property type="entry name" value="HTH_36"/>
    <property type="match status" value="1"/>
</dbReference>
<evidence type="ECO:0000256" key="1">
    <source>
        <dbReference type="SAM" id="MobiDB-lite"/>
    </source>
</evidence>
<gene>
    <name evidence="2" type="ORF">ACE5IX_11495</name>
</gene>
<protein>
    <submittedName>
        <fullName evidence="2">Helix-turn-helix domain-containing protein</fullName>
    </submittedName>
</protein>
<dbReference type="EMBL" id="JBHILJ010000005">
    <property type="protein sequence ID" value="MFB5737137.1"/>
    <property type="molecule type" value="Genomic_DNA"/>
</dbReference>
<accession>A0ABV5BP81</accession>
<dbReference type="RefSeq" id="WP_135701184.1">
    <property type="nucleotide sequence ID" value="NZ_JBHILI010000006.1"/>
</dbReference>
<name>A0ABV5BP81_9LEPT</name>
<feature type="compositionally biased region" description="Low complexity" evidence="1">
    <location>
        <begin position="135"/>
        <end position="147"/>
    </location>
</feature>
<feature type="region of interest" description="Disordered" evidence="1">
    <location>
        <begin position="106"/>
        <end position="156"/>
    </location>
</feature>
<proteinExistence type="predicted"/>
<sequence length="298" mass="33078">MGEHYPYIKFLADVIESGTWANLSAAAKTLYLVLLKFSDHTFKPVWPSNESLLRLTGLKTKKSINEGKKDLVKAGLLQFIPGTGHKNSMYYFCFNYPGSKIPPQGVIFGNPGGREGSPPGDSRSMSEGATGGSPNNINITIHNTQNQKPSSEKGKKELSLNSLASDYGDDILEEALLIAKNQGQSENLHYIRGICRNLSEDRKPNFEQNTKVYSNRPTPSDREASWRGFLDWCRGNLSKSSAEALEKLRVEPDGKTLLVLDPVSDALRMIIAKYFTDKIHPSILVIFSAKAEENRVQI</sequence>
<dbReference type="Proteomes" id="UP001580391">
    <property type="component" value="Unassembled WGS sequence"/>
</dbReference>
<evidence type="ECO:0000313" key="3">
    <source>
        <dbReference type="Proteomes" id="UP001580391"/>
    </source>
</evidence>
<comment type="caution">
    <text evidence="2">The sequence shown here is derived from an EMBL/GenBank/DDBJ whole genome shotgun (WGS) entry which is preliminary data.</text>
</comment>
<keyword evidence="3" id="KW-1185">Reference proteome</keyword>
<evidence type="ECO:0000313" key="2">
    <source>
        <dbReference type="EMBL" id="MFB5737137.1"/>
    </source>
</evidence>